<dbReference type="PANTHER" id="PTHR47926:SF475">
    <property type="entry name" value="DYW DOMAIN-CONTAINING PROTEIN"/>
    <property type="match status" value="1"/>
</dbReference>
<evidence type="ECO:0000313" key="6">
    <source>
        <dbReference type="EMBL" id="EEE53695.1"/>
    </source>
</evidence>
<evidence type="ECO:0000256" key="2">
    <source>
        <dbReference type="ARBA" id="ARBA00022946"/>
    </source>
</evidence>
<dbReference type="PROSITE" id="PS51375">
    <property type="entry name" value="PPR"/>
    <property type="match status" value="8"/>
</dbReference>
<feature type="region of interest" description="Disordered" evidence="4">
    <location>
        <begin position="97"/>
        <end position="126"/>
    </location>
</feature>
<feature type="compositionally biased region" description="Basic and acidic residues" evidence="4">
    <location>
        <begin position="117"/>
        <end position="126"/>
    </location>
</feature>
<dbReference type="PROSITE" id="PS50011">
    <property type="entry name" value="PROTEIN_KINASE_DOM"/>
    <property type="match status" value="1"/>
</dbReference>
<feature type="repeat" description="PPR" evidence="3">
    <location>
        <begin position="414"/>
        <end position="448"/>
    </location>
</feature>
<dbReference type="FunFam" id="1.25.40.10:FF:001813">
    <property type="entry name" value="Putative pentatricopeptide repeat-containing protein"/>
    <property type="match status" value="1"/>
</dbReference>
<dbReference type="Pfam" id="PF00069">
    <property type="entry name" value="Pkinase"/>
    <property type="match status" value="1"/>
</dbReference>
<feature type="repeat" description="PPR" evidence="3">
    <location>
        <begin position="838"/>
        <end position="872"/>
    </location>
</feature>
<proteinExistence type="predicted"/>
<dbReference type="Pfam" id="PF14432">
    <property type="entry name" value="DYW_deaminase"/>
    <property type="match status" value="1"/>
</dbReference>
<organism evidence="6">
    <name type="scientific">Oryza sativa subsp. japonica</name>
    <name type="common">Rice</name>
    <dbReference type="NCBI Taxonomy" id="39947"/>
    <lineage>
        <taxon>Eukaryota</taxon>
        <taxon>Viridiplantae</taxon>
        <taxon>Streptophyta</taxon>
        <taxon>Embryophyta</taxon>
        <taxon>Tracheophyta</taxon>
        <taxon>Spermatophyta</taxon>
        <taxon>Magnoliopsida</taxon>
        <taxon>Liliopsida</taxon>
        <taxon>Poales</taxon>
        <taxon>Poaceae</taxon>
        <taxon>BOP clade</taxon>
        <taxon>Oryzoideae</taxon>
        <taxon>Oryzeae</taxon>
        <taxon>Oryzinae</taxon>
        <taxon>Oryza</taxon>
        <taxon>Oryza sativa</taxon>
    </lineage>
</organism>
<dbReference type="EMBL" id="CM000138">
    <property type="protein sequence ID" value="EEE53695.1"/>
    <property type="molecule type" value="Genomic_DNA"/>
</dbReference>
<dbReference type="FunFam" id="1.25.40.10:FF:000031">
    <property type="entry name" value="Pentatricopeptide repeat-containing protein mitochondrial"/>
    <property type="match status" value="1"/>
</dbReference>
<feature type="region of interest" description="Disordered" evidence="4">
    <location>
        <begin position="183"/>
        <end position="212"/>
    </location>
</feature>
<feature type="repeat" description="PPR" evidence="3">
    <location>
        <begin position="383"/>
        <end position="413"/>
    </location>
</feature>
<gene>
    <name evidence="6" type="ORF">OsJ_00010</name>
</gene>
<dbReference type="GO" id="GO:0005524">
    <property type="term" value="F:ATP binding"/>
    <property type="evidence" value="ECO:0007669"/>
    <property type="project" value="InterPro"/>
</dbReference>
<reference evidence="6" key="1">
    <citation type="journal article" date="2005" name="PLoS Biol.">
        <title>The genomes of Oryza sativa: a history of duplications.</title>
        <authorList>
            <person name="Yu J."/>
            <person name="Wang J."/>
            <person name="Lin W."/>
            <person name="Li S."/>
            <person name="Li H."/>
            <person name="Zhou J."/>
            <person name="Ni P."/>
            <person name="Dong W."/>
            <person name="Hu S."/>
            <person name="Zeng C."/>
            <person name="Zhang J."/>
            <person name="Zhang Y."/>
            <person name="Li R."/>
            <person name="Xu Z."/>
            <person name="Li S."/>
            <person name="Li X."/>
            <person name="Zheng H."/>
            <person name="Cong L."/>
            <person name="Lin L."/>
            <person name="Yin J."/>
            <person name="Geng J."/>
            <person name="Li G."/>
            <person name="Shi J."/>
            <person name="Liu J."/>
            <person name="Lv H."/>
            <person name="Li J."/>
            <person name="Wang J."/>
            <person name="Deng Y."/>
            <person name="Ran L."/>
            <person name="Shi X."/>
            <person name="Wang X."/>
            <person name="Wu Q."/>
            <person name="Li C."/>
            <person name="Ren X."/>
            <person name="Wang J."/>
            <person name="Wang X."/>
            <person name="Li D."/>
            <person name="Liu D."/>
            <person name="Zhang X."/>
            <person name="Ji Z."/>
            <person name="Zhao W."/>
            <person name="Sun Y."/>
            <person name="Zhang Z."/>
            <person name="Bao J."/>
            <person name="Han Y."/>
            <person name="Dong L."/>
            <person name="Ji J."/>
            <person name="Chen P."/>
            <person name="Wu S."/>
            <person name="Liu J."/>
            <person name="Xiao Y."/>
            <person name="Bu D."/>
            <person name="Tan J."/>
            <person name="Yang L."/>
            <person name="Ye C."/>
            <person name="Zhang J."/>
            <person name="Xu J."/>
            <person name="Zhou Y."/>
            <person name="Yu Y."/>
            <person name="Zhang B."/>
            <person name="Zhuang S."/>
            <person name="Wei H."/>
            <person name="Liu B."/>
            <person name="Lei M."/>
            <person name="Yu H."/>
            <person name="Li Y."/>
            <person name="Xu H."/>
            <person name="Wei S."/>
            <person name="He X."/>
            <person name="Fang L."/>
            <person name="Zhang Z."/>
            <person name="Zhang Y."/>
            <person name="Huang X."/>
            <person name="Su Z."/>
            <person name="Tong W."/>
            <person name="Li J."/>
            <person name="Tong Z."/>
            <person name="Li S."/>
            <person name="Ye J."/>
            <person name="Wang L."/>
            <person name="Fang L."/>
            <person name="Lei T."/>
            <person name="Chen C."/>
            <person name="Chen H."/>
            <person name="Xu Z."/>
            <person name="Li H."/>
            <person name="Huang H."/>
            <person name="Zhang F."/>
            <person name="Xu H."/>
            <person name="Li N."/>
            <person name="Zhao C."/>
            <person name="Li S."/>
            <person name="Dong L."/>
            <person name="Huang Y."/>
            <person name="Li L."/>
            <person name="Xi Y."/>
            <person name="Qi Q."/>
            <person name="Li W."/>
            <person name="Zhang B."/>
            <person name="Hu W."/>
            <person name="Zhang Y."/>
            <person name="Tian X."/>
            <person name="Jiao Y."/>
            <person name="Liang X."/>
            <person name="Jin J."/>
            <person name="Gao L."/>
            <person name="Zheng W."/>
            <person name="Hao B."/>
            <person name="Liu S."/>
            <person name="Wang W."/>
            <person name="Yuan L."/>
            <person name="Cao M."/>
            <person name="McDermott J."/>
            <person name="Samudrala R."/>
            <person name="Wang J."/>
            <person name="Wong G.K."/>
            <person name="Yang H."/>
        </authorList>
    </citation>
    <scope>NUCLEOTIDE SEQUENCE [LARGE SCALE GENOMIC DNA]</scope>
</reference>
<feature type="repeat" description="PPR" evidence="3">
    <location>
        <begin position="701"/>
        <end position="735"/>
    </location>
</feature>
<dbReference type="Gene3D" id="1.10.510.10">
    <property type="entry name" value="Transferase(Phosphotransferase) domain 1"/>
    <property type="match status" value="1"/>
</dbReference>
<name>B9EYQ9_ORYSJ</name>
<dbReference type="PANTHER" id="PTHR47926">
    <property type="entry name" value="PENTATRICOPEPTIDE REPEAT-CONTAINING PROTEIN"/>
    <property type="match status" value="1"/>
</dbReference>
<dbReference type="Pfam" id="PF13041">
    <property type="entry name" value="PPR_2"/>
    <property type="match status" value="3"/>
</dbReference>
<dbReference type="Pfam" id="PF20431">
    <property type="entry name" value="E_motif"/>
    <property type="match status" value="1"/>
</dbReference>
<evidence type="ECO:0000256" key="4">
    <source>
        <dbReference type="SAM" id="MobiDB-lite"/>
    </source>
</evidence>
<dbReference type="NCBIfam" id="TIGR00756">
    <property type="entry name" value="PPR"/>
    <property type="match status" value="6"/>
</dbReference>
<dbReference type="InterPro" id="IPR032867">
    <property type="entry name" value="DYW_dom"/>
</dbReference>
<evidence type="ECO:0000256" key="3">
    <source>
        <dbReference type="PROSITE-ProRule" id="PRU00708"/>
    </source>
</evidence>
<dbReference type="GO" id="GO:0008270">
    <property type="term" value="F:zinc ion binding"/>
    <property type="evidence" value="ECO:0007669"/>
    <property type="project" value="InterPro"/>
</dbReference>
<feature type="repeat" description="PPR" evidence="3">
    <location>
        <begin position="600"/>
        <end position="634"/>
    </location>
</feature>
<feature type="domain" description="Protein kinase" evidence="5">
    <location>
        <begin position="1"/>
        <end position="312"/>
    </location>
</feature>
<dbReference type="GO" id="GO:0004672">
    <property type="term" value="F:protein kinase activity"/>
    <property type="evidence" value="ECO:0007669"/>
    <property type="project" value="InterPro"/>
</dbReference>
<dbReference type="InterPro" id="IPR046848">
    <property type="entry name" value="E_motif"/>
</dbReference>
<dbReference type="Pfam" id="PF01535">
    <property type="entry name" value="PPR"/>
    <property type="match status" value="5"/>
</dbReference>
<dbReference type="SUPFAM" id="SSF56112">
    <property type="entry name" value="Protein kinase-like (PK-like)"/>
    <property type="match status" value="1"/>
</dbReference>
<dbReference type="GO" id="GO:0003723">
    <property type="term" value="F:RNA binding"/>
    <property type="evidence" value="ECO:0007669"/>
    <property type="project" value="InterPro"/>
</dbReference>
<dbReference type="Proteomes" id="UP000007752">
    <property type="component" value="Chromosome 1"/>
</dbReference>
<dbReference type="AlphaFoldDB" id="B9EYQ9"/>
<dbReference type="InterPro" id="IPR046960">
    <property type="entry name" value="PPR_At4g14850-like_plant"/>
</dbReference>
<dbReference type="InterPro" id="IPR011009">
    <property type="entry name" value="Kinase-like_dom_sf"/>
</dbReference>
<dbReference type="FunFam" id="1.25.40.10:FF:000957">
    <property type="entry name" value="Pentatricopeptide repeat-containing protein At4g39530"/>
    <property type="match status" value="1"/>
</dbReference>
<keyword evidence="1" id="KW-0677">Repeat</keyword>
<evidence type="ECO:0000256" key="1">
    <source>
        <dbReference type="ARBA" id="ARBA00022737"/>
    </source>
</evidence>
<dbReference type="GO" id="GO:0009451">
    <property type="term" value="P:RNA modification"/>
    <property type="evidence" value="ECO:0007669"/>
    <property type="project" value="InterPro"/>
</dbReference>
<dbReference type="Gene3D" id="1.25.40.10">
    <property type="entry name" value="Tetratricopeptide repeat domain"/>
    <property type="match status" value="6"/>
</dbReference>
<sequence>MVAVATARALAYLHHDCKPQVLHLNIKSRSILLDKEHEAKLLDFGLAKLLPEPSNLPDYVAPELASSSSLSSRHGGDKCDMFSFGVVLIAGYGDGAEAGEQPPWTTGHGGGGGGPARLREGDGGEQHSLRLLRPEHEESRRGKSFQVSAGGVGPAGYAVEGWRRVAVVEGGGGGLLRVDPAKEARGAADGHSSPKGLRPTGGAQAGGRYGTTMPVPATPSTSPPWKEYAPAAPGVVPLKQPSSQAAPAGVTGFDVLTYRLNLGLRSLLSSGHLHRARAMFDQMPHKNIFSLNLILSAYSSSGDLPAAQHLFLSSPHRNATTWTIMMRAHAAAGRTSDALSLFRAMLGEGVIPDRVTVTTVLNLPGCTVPSLHPFAIKFGLDTHVFVCNTLLDAYCKHGLLAAARRVFLEMHDKDAVTYNAMMMGCSKEGLHTQALQLFAAMRRAGYSRHPLHLLQYSHSRSRSTSVLNVFVNNSLLDFYSKCDCLDDMRRLFDEMPERDNVSYNVIIAAYAWNQCAATVLRLFREMQKLGFDRQVLPYATMLSVAGSLPDVHIGKQIHAQLVLLGLASEDLLGNALIDMYSKCGMLDAAKSNFSNRSEKSAISWTALITGYVQNGQHEEALQLFSDMRRAGLRPDRATFSSIIKASSSLAMIGLGRQLHSYLIRSGYKSSVFSGSVLVDMYAKCGCLDEALRTFDEMPERNSISWNAVISAYAHYGEAKNAIKMFEGMLHCGFNPDSVTFLSVLAACSHNGLADECMKYFHLMKHQYSISPWKEHYACVIDTLGRVGCFSQVQKMLVEMPFKADPIIWTSILHSCRIHGNQELARVAADKLFGMEPTDATPYVILSNIYARAGQWEDAACVKKIMRDRGVRKESGYSWVEIKQKIYSFASNDLTSPMIDEIKDELDRLYKEMDKQGYKPDITCALHMVDHELKLESLKYHSERLAIAFALMNTPAGTPIRIMKNLTACLDCHAVIKMISKIVNRDIIVRDSRRFHHFKDGVCSCGDYW</sequence>
<feature type="repeat" description="PPR" evidence="3">
    <location>
        <begin position="499"/>
        <end position="533"/>
    </location>
</feature>
<keyword evidence="2" id="KW-0809">Transit peptide</keyword>
<dbReference type="InterPro" id="IPR002885">
    <property type="entry name" value="PPR_rpt"/>
</dbReference>
<feature type="repeat" description="PPR" evidence="3">
    <location>
        <begin position="318"/>
        <end position="352"/>
    </location>
</feature>
<accession>B9EYQ9</accession>
<dbReference type="SUPFAM" id="SSF48452">
    <property type="entry name" value="TPR-like"/>
    <property type="match status" value="1"/>
</dbReference>
<protein>
    <recommendedName>
        <fullName evidence="5">Protein kinase domain-containing protein</fullName>
    </recommendedName>
</protein>
<dbReference type="InterPro" id="IPR011990">
    <property type="entry name" value="TPR-like_helical_dom_sf"/>
</dbReference>
<dbReference type="FunFam" id="1.25.40.10:FF:001404">
    <property type="entry name" value="Putative pentatricopeptide repeat-containing protein"/>
    <property type="match status" value="1"/>
</dbReference>
<evidence type="ECO:0000259" key="5">
    <source>
        <dbReference type="PROSITE" id="PS50011"/>
    </source>
</evidence>
<feature type="repeat" description="PPR" evidence="3">
    <location>
        <begin position="670"/>
        <end position="700"/>
    </location>
</feature>
<dbReference type="InterPro" id="IPR000719">
    <property type="entry name" value="Prot_kinase_dom"/>
</dbReference>
<reference evidence="6" key="2">
    <citation type="submission" date="2008-12" db="EMBL/GenBank/DDBJ databases">
        <title>Improved gene annotation of the rice (Oryza sativa) genomes.</title>
        <authorList>
            <person name="Wang J."/>
            <person name="Li R."/>
            <person name="Fan W."/>
            <person name="Huang Q."/>
            <person name="Zhang J."/>
            <person name="Zhou Y."/>
            <person name="Hu Y."/>
            <person name="Zi S."/>
            <person name="Li J."/>
            <person name="Ni P."/>
            <person name="Zheng H."/>
            <person name="Zhang Y."/>
            <person name="Zhao M."/>
            <person name="Hao Q."/>
            <person name="McDermott J."/>
            <person name="Samudrala R."/>
            <person name="Kristiansen K."/>
            <person name="Wong G.K.-S."/>
        </authorList>
    </citation>
    <scope>NUCLEOTIDE SEQUENCE</scope>
</reference>